<comment type="caution">
    <text evidence="1">The sequence shown here is derived from an EMBL/GenBank/DDBJ whole genome shotgun (WGS) entry which is preliminary data.</text>
</comment>
<name>A0AAW2DQJ2_9ROSI</name>
<evidence type="ECO:0000313" key="1">
    <source>
        <dbReference type="EMBL" id="KAL0012686.1"/>
    </source>
</evidence>
<gene>
    <name evidence="1" type="ORF">SO802_007794</name>
</gene>
<accession>A0AAW2DQJ2</accession>
<reference evidence="1 2" key="1">
    <citation type="submission" date="2024-01" db="EMBL/GenBank/DDBJ databases">
        <title>A telomere-to-telomere, gap-free genome of sweet tea (Lithocarpus litseifolius).</title>
        <authorList>
            <person name="Zhou J."/>
        </authorList>
    </citation>
    <scope>NUCLEOTIDE SEQUENCE [LARGE SCALE GENOMIC DNA]</scope>
    <source>
        <strain evidence="1">Zhou-2022a</strain>
        <tissue evidence="1">Leaf</tissue>
    </source>
</reference>
<dbReference type="Proteomes" id="UP001459277">
    <property type="component" value="Unassembled WGS sequence"/>
</dbReference>
<proteinExistence type="predicted"/>
<keyword evidence="2" id="KW-1185">Reference proteome</keyword>
<dbReference type="AlphaFoldDB" id="A0AAW2DQJ2"/>
<dbReference type="EMBL" id="JAZDWU010000002">
    <property type="protein sequence ID" value="KAL0012686.1"/>
    <property type="molecule type" value="Genomic_DNA"/>
</dbReference>
<protein>
    <submittedName>
        <fullName evidence="1">Uncharacterized protein</fullName>
    </submittedName>
</protein>
<evidence type="ECO:0000313" key="2">
    <source>
        <dbReference type="Proteomes" id="UP001459277"/>
    </source>
</evidence>
<organism evidence="1 2">
    <name type="scientific">Lithocarpus litseifolius</name>
    <dbReference type="NCBI Taxonomy" id="425828"/>
    <lineage>
        <taxon>Eukaryota</taxon>
        <taxon>Viridiplantae</taxon>
        <taxon>Streptophyta</taxon>
        <taxon>Embryophyta</taxon>
        <taxon>Tracheophyta</taxon>
        <taxon>Spermatophyta</taxon>
        <taxon>Magnoliopsida</taxon>
        <taxon>eudicotyledons</taxon>
        <taxon>Gunneridae</taxon>
        <taxon>Pentapetalae</taxon>
        <taxon>rosids</taxon>
        <taxon>fabids</taxon>
        <taxon>Fagales</taxon>
        <taxon>Fagaceae</taxon>
        <taxon>Lithocarpus</taxon>
    </lineage>
</organism>
<sequence length="143" mass="16459">MRRSHLPDAIDNILRQYLGKKLERFNVHYNLVEPHHKPNIDSWISFAVDAQVENLSLTLFKYVLSLNFYTNPFLCELSLNDCLLTLEKGIFVNWNSLVQLHLRDMSFGVGVIRDVLKGTPKLHTMKLLSCTRVCNIISEGLST</sequence>
<dbReference type="SUPFAM" id="SSF52047">
    <property type="entry name" value="RNI-like"/>
    <property type="match status" value="1"/>
</dbReference>